<organism evidence="2 3">
    <name type="scientific">Bradyrhizobium neotropicale</name>
    <dbReference type="NCBI Taxonomy" id="1497615"/>
    <lineage>
        <taxon>Bacteria</taxon>
        <taxon>Pseudomonadati</taxon>
        <taxon>Pseudomonadota</taxon>
        <taxon>Alphaproteobacteria</taxon>
        <taxon>Hyphomicrobiales</taxon>
        <taxon>Nitrobacteraceae</taxon>
        <taxon>Bradyrhizobium</taxon>
    </lineage>
</organism>
<dbReference type="EMBL" id="LSEF01000101">
    <property type="protein sequence ID" value="OAF08771.1"/>
    <property type="molecule type" value="Genomic_DNA"/>
</dbReference>
<proteinExistence type="predicted"/>
<keyword evidence="3" id="KW-1185">Reference proteome</keyword>
<dbReference type="Gene3D" id="3.40.50.150">
    <property type="entry name" value="Vaccinia Virus protein VP39"/>
    <property type="match status" value="1"/>
</dbReference>
<dbReference type="InterPro" id="IPR006342">
    <property type="entry name" value="FkbM_mtfrase"/>
</dbReference>
<feature type="domain" description="Methyltransferase FkbM" evidence="1">
    <location>
        <begin position="46"/>
        <end position="205"/>
    </location>
</feature>
<dbReference type="PANTHER" id="PTHR34203:SF15">
    <property type="entry name" value="SLL1173 PROTEIN"/>
    <property type="match status" value="1"/>
</dbReference>
<evidence type="ECO:0000313" key="3">
    <source>
        <dbReference type="Proteomes" id="UP000077173"/>
    </source>
</evidence>
<evidence type="ECO:0000259" key="1">
    <source>
        <dbReference type="Pfam" id="PF05050"/>
    </source>
</evidence>
<dbReference type="Pfam" id="PF05050">
    <property type="entry name" value="Methyltransf_21"/>
    <property type="match status" value="1"/>
</dbReference>
<reference evidence="2 3" key="1">
    <citation type="submission" date="2016-02" db="EMBL/GenBank/DDBJ databases">
        <title>Draft genome sequence of the strain BR 10247T Bradyrhizobium neotropicale isolated from nodules of Centrolobium paraense.</title>
        <authorList>
            <person name="Simoes-Araujo J.L."/>
            <person name="Barauna A.C."/>
            <person name="Silva K."/>
            <person name="Zilli J.E."/>
        </authorList>
    </citation>
    <scope>NUCLEOTIDE SEQUENCE [LARGE SCALE GENOMIC DNA]</scope>
    <source>
        <strain evidence="2 3">BR 10247</strain>
    </source>
</reference>
<dbReference type="GO" id="GO:0008168">
    <property type="term" value="F:methyltransferase activity"/>
    <property type="evidence" value="ECO:0007669"/>
    <property type="project" value="UniProtKB-KW"/>
</dbReference>
<dbReference type="Proteomes" id="UP000077173">
    <property type="component" value="Unassembled WGS sequence"/>
</dbReference>
<comment type="caution">
    <text evidence="2">The sequence shown here is derived from an EMBL/GenBank/DDBJ whole genome shotgun (WGS) entry which is preliminary data.</text>
</comment>
<accession>A0A176YPM9</accession>
<dbReference type="InterPro" id="IPR052514">
    <property type="entry name" value="SAM-dependent_MTase"/>
</dbReference>
<dbReference type="NCBIfam" id="TIGR01444">
    <property type="entry name" value="fkbM_fam"/>
    <property type="match status" value="1"/>
</dbReference>
<keyword evidence="2" id="KW-0489">Methyltransferase</keyword>
<keyword evidence="2" id="KW-0808">Transferase</keyword>
<gene>
    <name evidence="2" type="ORF">AXW67_28445</name>
</gene>
<dbReference type="GO" id="GO:0032259">
    <property type="term" value="P:methylation"/>
    <property type="evidence" value="ECO:0007669"/>
    <property type="project" value="UniProtKB-KW"/>
</dbReference>
<dbReference type="RefSeq" id="WP_063681577.1">
    <property type="nucleotide sequence ID" value="NZ_LSEF01000101.1"/>
</dbReference>
<sequence length="249" mass="27458">MDEAGASLAEISRFFVRSLKTRFRDHRAELSIVRSHIAHRAGIACDVGANKGSFTLWLSRWCRGGRVVAFEPQIDLAARLARTCASIGLHNVQVEAKAVSAAPGLLPLFIPDGHQPGASLNRSAVADLAFTKATVPVVALDDFFPASERVSFLKVDVEGAELDVFRGATRILDRDRPLLLFECEGRHLGDASVSTVLSFLQSRGYDGRFVSAGRLLPVSMFAEAIHQRRDGEWFWKKEGYCNNFLFAPR</sequence>
<evidence type="ECO:0000313" key="2">
    <source>
        <dbReference type="EMBL" id="OAF08771.1"/>
    </source>
</evidence>
<dbReference type="SUPFAM" id="SSF53335">
    <property type="entry name" value="S-adenosyl-L-methionine-dependent methyltransferases"/>
    <property type="match status" value="1"/>
</dbReference>
<dbReference type="InterPro" id="IPR029063">
    <property type="entry name" value="SAM-dependent_MTases_sf"/>
</dbReference>
<dbReference type="AlphaFoldDB" id="A0A176YPM9"/>
<dbReference type="PANTHER" id="PTHR34203">
    <property type="entry name" value="METHYLTRANSFERASE, FKBM FAMILY PROTEIN"/>
    <property type="match status" value="1"/>
</dbReference>
<name>A0A176YPM9_9BRAD</name>
<protein>
    <submittedName>
        <fullName evidence="2">Methyltransferase</fullName>
    </submittedName>
</protein>